<dbReference type="GO" id="GO:0000105">
    <property type="term" value="P:L-histidine biosynthetic process"/>
    <property type="evidence" value="ECO:0007669"/>
    <property type="project" value="UniProtKB-KW"/>
</dbReference>
<dbReference type="RefSeq" id="WP_018438906.1">
    <property type="nucleotide sequence ID" value="NZ_KB890164.1"/>
</dbReference>
<evidence type="ECO:0000256" key="2">
    <source>
        <dbReference type="ARBA" id="ARBA00022605"/>
    </source>
</evidence>
<evidence type="ECO:0000256" key="4">
    <source>
        <dbReference type="ARBA" id="ARBA00029440"/>
    </source>
</evidence>
<comment type="pathway">
    <text evidence="4">Amino-acid biosynthesis.</text>
</comment>
<dbReference type="OrthoDB" id="8535539at2"/>
<sequence>MQVIPVLDLLDGHAVRAQRGERASYCPIRSPLAGTSEPVSLARALVAAIGATTLYIADLDAILAPGRDDHAAQLAALRSTLPGIEIWLDAGFADYAAMRALFDRIQRIESADRRTASRDDSPLAPLAPLVPVFGTESLRDPDALRAAETDGFAPILSLDHRAGRLIGDAALDRSSAWWPSRVVAMTLDQVGSYQGPDLATFARIRERAPLGTTVIGAGGIRDQADLDAAAAAGATGWLIASALHDGHLPHKFHAMRPPDEV</sequence>
<protein>
    <submittedName>
        <fullName evidence="6">Phosphoribosylformimino-5-aminoimidazole carboxamide ribotide isomerase</fullName>
    </submittedName>
</protein>
<accession>A0A2N7X846</accession>
<organism evidence="6 7">
    <name type="scientific">Trinickia symbiotica</name>
    <dbReference type="NCBI Taxonomy" id="863227"/>
    <lineage>
        <taxon>Bacteria</taxon>
        <taxon>Pseudomonadati</taxon>
        <taxon>Pseudomonadota</taxon>
        <taxon>Betaproteobacteria</taxon>
        <taxon>Burkholderiales</taxon>
        <taxon>Burkholderiaceae</taxon>
        <taxon>Trinickia</taxon>
    </lineage>
</organism>
<keyword evidence="3 5" id="KW-0368">Histidine biosynthesis</keyword>
<dbReference type="Gene3D" id="3.20.20.70">
    <property type="entry name" value="Aldolase class I"/>
    <property type="match status" value="2"/>
</dbReference>
<dbReference type="InterPro" id="IPR013785">
    <property type="entry name" value="Aldolase_TIM"/>
</dbReference>
<comment type="caution">
    <text evidence="6">The sequence shown here is derived from an EMBL/GenBank/DDBJ whole genome shotgun (WGS) entry which is preliminary data.</text>
</comment>
<comment type="similarity">
    <text evidence="1 5">Belongs to the HisA/HisF family.</text>
</comment>
<evidence type="ECO:0000256" key="5">
    <source>
        <dbReference type="RuleBase" id="RU003657"/>
    </source>
</evidence>
<reference evidence="6 7" key="1">
    <citation type="submission" date="2018-01" db="EMBL/GenBank/DDBJ databases">
        <title>Whole genome analyses suggest that Burkholderia sensu lato contains two further novel genera in the rhizoxinica-symbiotica group Mycetohabitans gen. nov., and Trinickia gen. nov.: implications for the evolution of diazotrophy and nodulation in the Burkholderiaceae.</title>
        <authorList>
            <person name="Estrada-de los Santos P."/>
            <person name="Palmer M."/>
            <person name="Chavez-Ramirez B."/>
            <person name="Beukes C."/>
            <person name="Steenkamp E.T."/>
            <person name="Hirsch A.M."/>
            <person name="Manyaka P."/>
            <person name="Maluk M."/>
            <person name="Lafos M."/>
            <person name="Crook M."/>
            <person name="Gross E."/>
            <person name="Simon M.F."/>
            <person name="Bueno dos Reis Junior F."/>
            <person name="Poole P.S."/>
            <person name="Venter S.N."/>
            <person name="James E.K."/>
        </authorList>
    </citation>
    <scope>NUCLEOTIDE SEQUENCE [LARGE SCALE GENOMIC DNA]</scope>
    <source>
        <strain evidence="6 7">JPY 581</strain>
    </source>
</reference>
<name>A0A2N7X846_9BURK</name>
<dbReference type="EMBL" id="PNYC01000002">
    <property type="protein sequence ID" value="PMS37933.1"/>
    <property type="molecule type" value="Genomic_DNA"/>
</dbReference>
<dbReference type="InterPro" id="IPR006062">
    <property type="entry name" value="His_biosynth"/>
</dbReference>
<keyword evidence="2 5" id="KW-0028">Amino-acid biosynthesis</keyword>
<keyword evidence="7" id="KW-1185">Reference proteome</keyword>
<dbReference type="CDD" id="cd04723">
    <property type="entry name" value="HisA_HisF"/>
    <property type="match status" value="1"/>
</dbReference>
<dbReference type="Proteomes" id="UP000235777">
    <property type="component" value="Unassembled WGS sequence"/>
</dbReference>
<dbReference type="GO" id="GO:0016853">
    <property type="term" value="F:isomerase activity"/>
    <property type="evidence" value="ECO:0007669"/>
    <property type="project" value="UniProtKB-KW"/>
</dbReference>
<evidence type="ECO:0000256" key="3">
    <source>
        <dbReference type="ARBA" id="ARBA00023102"/>
    </source>
</evidence>
<evidence type="ECO:0000313" key="7">
    <source>
        <dbReference type="Proteomes" id="UP000235777"/>
    </source>
</evidence>
<dbReference type="InterPro" id="IPR011060">
    <property type="entry name" value="RibuloseP-bd_barrel"/>
</dbReference>
<dbReference type="AlphaFoldDB" id="A0A2N7X846"/>
<dbReference type="SUPFAM" id="SSF51366">
    <property type="entry name" value="Ribulose-phoshate binding barrel"/>
    <property type="match status" value="1"/>
</dbReference>
<proteinExistence type="inferred from homology"/>
<evidence type="ECO:0000256" key="1">
    <source>
        <dbReference type="ARBA" id="ARBA00009667"/>
    </source>
</evidence>
<dbReference type="STRING" id="863227.GCA_000373005_00398"/>
<evidence type="ECO:0000313" key="6">
    <source>
        <dbReference type="EMBL" id="PMS37933.1"/>
    </source>
</evidence>
<gene>
    <name evidence="6" type="ORF">C0Z20_03695</name>
</gene>
<keyword evidence="6" id="KW-0413">Isomerase</keyword>
<dbReference type="Pfam" id="PF00977">
    <property type="entry name" value="His_biosynth"/>
    <property type="match status" value="2"/>
</dbReference>